<organism evidence="1 2">
    <name type="scientific">Agromyces albus</name>
    <dbReference type="NCBI Taxonomy" id="205332"/>
    <lineage>
        <taxon>Bacteria</taxon>
        <taxon>Bacillati</taxon>
        <taxon>Actinomycetota</taxon>
        <taxon>Actinomycetes</taxon>
        <taxon>Micrococcales</taxon>
        <taxon>Microbacteriaceae</taxon>
        <taxon>Agromyces</taxon>
    </lineage>
</organism>
<evidence type="ECO:0000313" key="2">
    <source>
        <dbReference type="Proteomes" id="UP000293865"/>
    </source>
</evidence>
<evidence type="ECO:0000313" key="1">
    <source>
        <dbReference type="EMBL" id="RXZ73285.1"/>
    </source>
</evidence>
<dbReference type="Proteomes" id="UP000293865">
    <property type="component" value="Unassembled WGS sequence"/>
</dbReference>
<keyword evidence="2" id="KW-1185">Reference proteome</keyword>
<dbReference type="RefSeq" id="WP_129518987.1">
    <property type="nucleotide sequence ID" value="NZ_SDPN01000001.1"/>
</dbReference>
<sequence length="84" mass="9026">MRTQKLPTSAIVALLNARAGRRLELPNVCRYLAVYHRAIVTRKTMIIAPATIKSDATTTAATSVPNAYPFPGAIDSNVATLSEL</sequence>
<accession>A0A4Q2L4X7</accession>
<dbReference type="AlphaFoldDB" id="A0A4Q2L4X7"/>
<name>A0A4Q2L4X7_9MICO</name>
<reference evidence="1 2" key="1">
    <citation type="submission" date="2019-01" db="EMBL/GenBank/DDBJ databases">
        <title>Agromyces.</title>
        <authorList>
            <person name="Li J."/>
        </authorList>
    </citation>
    <scope>NUCLEOTIDE SEQUENCE [LARGE SCALE GENOMIC DNA]</scope>
    <source>
        <strain evidence="1 2">DSM 15934</strain>
    </source>
</reference>
<protein>
    <submittedName>
        <fullName evidence="1">Uncharacterized protein</fullName>
    </submittedName>
</protein>
<dbReference type="EMBL" id="SDPN01000001">
    <property type="protein sequence ID" value="RXZ73285.1"/>
    <property type="molecule type" value="Genomic_DNA"/>
</dbReference>
<proteinExistence type="predicted"/>
<gene>
    <name evidence="1" type="ORF">ESP51_00870</name>
</gene>
<comment type="caution">
    <text evidence="1">The sequence shown here is derived from an EMBL/GenBank/DDBJ whole genome shotgun (WGS) entry which is preliminary data.</text>
</comment>